<keyword evidence="3" id="KW-1185">Reference proteome</keyword>
<feature type="signal peptide" evidence="1">
    <location>
        <begin position="1"/>
        <end position="21"/>
    </location>
</feature>
<name>B8CDZ2_THAPS</name>
<reference evidence="2 3" key="1">
    <citation type="journal article" date="2004" name="Science">
        <title>The genome of the diatom Thalassiosira pseudonana: ecology, evolution, and metabolism.</title>
        <authorList>
            <person name="Armbrust E.V."/>
            <person name="Berges J.A."/>
            <person name="Bowler C."/>
            <person name="Green B.R."/>
            <person name="Martinez D."/>
            <person name="Putnam N.H."/>
            <person name="Zhou S."/>
            <person name="Allen A.E."/>
            <person name="Apt K.E."/>
            <person name="Bechner M."/>
            <person name="Brzezinski M.A."/>
            <person name="Chaal B.K."/>
            <person name="Chiovitti A."/>
            <person name="Davis A.K."/>
            <person name="Demarest M.S."/>
            <person name="Detter J.C."/>
            <person name="Glavina T."/>
            <person name="Goodstein D."/>
            <person name="Hadi M.Z."/>
            <person name="Hellsten U."/>
            <person name="Hildebrand M."/>
            <person name="Jenkins B.D."/>
            <person name="Jurka J."/>
            <person name="Kapitonov V.V."/>
            <person name="Kroger N."/>
            <person name="Lau W.W."/>
            <person name="Lane T.W."/>
            <person name="Larimer F.W."/>
            <person name="Lippmeier J.C."/>
            <person name="Lucas S."/>
            <person name="Medina M."/>
            <person name="Montsant A."/>
            <person name="Obornik M."/>
            <person name="Parker M.S."/>
            <person name="Palenik B."/>
            <person name="Pazour G.J."/>
            <person name="Richardson P.M."/>
            <person name="Rynearson T.A."/>
            <person name="Saito M.A."/>
            <person name="Schwartz D.C."/>
            <person name="Thamatrakoln K."/>
            <person name="Valentin K."/>
            <person name="Vardi A."/>
            <person name="Wilkerson F.P."/>
            <person name="Rokhsar D.S."/>
        </authorList>
    </citation>
    <scope>NUCLEOTIDE SEQUENCE [LARGE SCALE GENOMIC DNA]</scope>
    <source>
        <strain evidence="2 3">CCMP1335</strain>
    </source>
</reference>
<dbReference type="EMBL" id="CM000651">
    <property type="protein sequence ID" value="EED88291.1"/>
    <property type="molecule type" value="Genomic_DNA"/>
</dbReference>
<proteinExistence type="predicted"/>
<dbReference type="GeneID" id="7444181"/>
<evidence type="ECO:0000256" key="1">
    <source>
        <dbReference type="SAM" id="SignalP"/>
    </source>
</evidence>
<feature type="chain" id="PRO_5002869800" evidence="1">
    <location>
        <begin position="22"/>
        <end position="194"/>
    </location>
</feature>
<dbReference type="AlphaFoldDB" id="B8CDZ2"/>
<dbReference type="HOGENOM" id="CLU_1405118_0_0_1"/>
<gene>
    <name evidence="2" type="ORF">THAPSDRAFT_10592</name>
</gene>
<evidence type="ECO:0000313" key="2">
    <source>
        <dbReference type="EMBL" id="EED88291.1"/>
    </source>
</evidence>
<dbReference type="KEGG" id="tps:THAPSDRAFT_10592"/>
<dbReference type="PaxDb" id="35128-Thaps10592"/>
<sequence length="194" mass="21253">MAATVFLPLTLSLLLCNGSFAFFLQPCTPPCSSRNQCSSSPSKTSLLMGDHSSATLFQVGDTVQVIDDVLKAGKNLKGLKGTVIETWEKCDVDPTCCCAEWVDEGLSVHVRFEVEVVQNQNPSQVDHVDGEPSVSLLLANDVFVHYFAESELIKTKKEEEEEERTIKESTVAFDGLSCMAFKLDKLKMGGRLKG</sequence>
<accession>B8CDZ2</accession>
<dbReference type="eggNOG" id="ENOG502SEEM">
    <property type="taxonomic scope" value="Eukaryota"/>
</dbReference>
<keyword evidence="1" id="KW-0732">Signal</keyword>
<dbReference type="RefSeq" id="XP_002294457.1">
    <property type="nucleotide sequence ID" value="XM_002294421.1"/>
</dbReference>
<dbReference type="InParanoid" id="B8CDZ2"/>
<organism evidence="2 3">
    <name type="scientific">Thalassiosira pseudonana</name>
    <name type="common">Marine diatom</name>
    <name type="synonym">Cyclotella nana</name>
    <dbReference type="NCBI Taxonomy" id="35128"/>
    <lineage>
        <taxon>Eukaryota</taxon>
        <taxon>Sar</taxon>
        <taxon>Stramenopiles</taxon>
        <taxon>Ochrophyta</taxon>
        <taxon>Bacillariophyta</taxon>
        <taxon>Coscinodiscophyceae</taxon>
        <taxon>Thalassiosirophycidae</taxon>
        <taxon>Thalassiosirales</taxon>
        <taxon>Thalassiosiraceae</taxon>
        <taxon>Thalassiosira</taxon>
    </lineage>
</organism>
<dbReference type="OMA" id="ETWEKCD"/>
<protein>
    <submittedName>
        <fullName evidence="2">Uncharacterized protein</fullName>
    </submittedName>
</protein>
<dbReference type="Proteomes" id="UP000001449">
    <property type="component" value="Chromosome 17"/>
</dbReference>
<evidence type="ECO:0000313" key="3">
    <source>
        <dbReference type="Proteomes" id="UP000001449"/>
    </source>
</evidence>
<reference evidence="2 3" key="2">
    <citation type="journal article" date="2008" name="Nature">
        <title>The Phaeodactylum genome reveals the evolutionary history of diatom genomes.</title>
        <authorList>
            <person name="Bowler C."/>
            <person name="Allen A.E."/>
            <person name="Badger J.H."/>
            <person name="Grimwood J."/>
            <person name="Jabbari K."/>
            <person name="Kuo A."/>
            <person name="Maheswari U."/>
            <person name="Martens C."/>
            <person name="Maumus F."/>
            <person name="Otillar R.P."/>
            <person name="Rayko E."/>
            <person name="Salamov A."/>
            <person name="Vandepoele K."/>
            <person name="Beszteri B."/>
            <person name="Gruber A."/>
            <person name="Heijde M."/>
            <person name="Katinka M."/>
            <person name="Mock T."/>
            <person name="Valentin K."/>
            <person name="Verret F."/>
            <person name="Berges J.A."/>
            <person name="Brownlee C."/>
            <person name="Cadoret J.P."/>
            <person name="Chiovitti A."/>
            <person name="Choi C.J."/>
            <person name="Coesel S."/>
            <person name="De Martino A."/>
            <person name="Detter J.C."/>
            <person name="Durkin C."/>
            <person name="Falciatore A."/>
            <person name="Fournet J."/>
            <person name="Haruta M."/>
            <person name="Huysman M.J."/>
            <person name="Jenkins B.D."/>
            <person name="Jiroutova K."/>
            <person name="Jorgensen R.E."/>
            <person name="Joubert Y."/>
            <person name="Kaplan A."/>
            <person name="Kroger N."/>
            <person name="Kroth P.G."/>
            <person name="La Roche J."/>
            <person name="Lindquist E."/>
            <person name="Lommer M."/>
            <person name="Martin-Jezequel V."/>
            <person name="Lopez P.J."/>
            <person name="Lucas S."/>
            <person name="Mangogna M."/>
            <person name="McGinnis K."/>
            <person name="Medlin L.K."/>
            <person name="Montsant A."/>
            <person name="Oudot-Le Secq M.P."/>
            <person name="Napoli C."/>
            <person name="Obornik M."/>
            <person name="Parker M.S."/>
            <person name="Petit J.L."/>
            <person name="Porcel B.M."/>
            <person name="Poulsen N."/>
            <person name="Robison M."/>
            <person name="Rychlewski L."/>
            <person name="Rynearson T.A."/>
            <person name="Schmutz J."/>
            <person name="Shapiro H."/>
            <person name="Siaut M."/>
            <person name="Stanley M."/>
            <person name="Sussman M.R."/>
            <person name="Taylor A.R."/>
            <person name="Vardi A."/>
            <person name="von Dassow P."/>
            <person name="Vyverman W."/>
            <person name="Willis A."/>
            <person name="Wyrwicz L.S."/>
            <person name="Rokhsar D.S."/>
            <person name="Weissenbach J."/>
            <person name="Armbrust E.V."/>
            <person name="Green B.R."/>
            <person name="Van de Peer Y."/>
            <person name="Grigoriev I.V."/>
        </authorList>
    </citation>
    <scope>NUCLEOTIDE SEQUENCE [LARGE SCALE GENOMIC DNA]</scope>
    <source>
        <strain evidence="2 3">CCMP1335</strain>
    </source>
</reference>